<dbReference type="AlphaFoldDB" id="A0A858RQS3"/>
<accession>A0A858RQS3</accession>
<reference evidence="1 2" key="1">
    <citation type="submission" date="2020-04" db="EMBL/GenBank/DDBJ databases">
        <title>Luteolibacter sp. G-1-1-1 isolated from soil.</title>
        <authorList>
            <person name="Dahal R.H."/>
        </authorList>
    </citation>
    <scope>NUCLEOTIDE SEQUENCE [LARGE SCALE GENOMIC DNA]</scope>
    <source>
        <strain evidence="1 2">G-1-1-1</strain>
    </source>
</reference>
<keyword evidence="2" id="KW-1185">Reference proteome</keyword>
<organism evidence="1 2">
    <name type="scientific">Luteolibacter luteus</name>
    <dbReference type="NCBI Taxonomy" id="2728835"/>
    <lineage>
        <taxon>Bacteria</taxon>
        <taxon>Pseudomonadati</taxon>
        <taxon>Verrucomicrobiota</taxon>
        <taxon>Verrucomicrobiia</taxon>
        <taxon>Verrucomicrobiales</taxon>
        <taxon>Verrucomicrobiaceae</taxon>
        <taxon>Luteolibacter</taxon>
    </lineage>
</organism>
<dbReference type="KEGG" id="luo:HHL09_21640"/>
<name>A0A858RQS3_9BACT</name>
<gene>
    <name evidence="1" type="ORF">HHL09_21640</name>
</gene>
<evidence type="ECO:0000313" key="2">
    <source>
        <dbReference type="Proteomes" id="UP000501812"/>
    </source>
</evidence>
<dbReference type="Proteomes" id="UP000501812">
    <property type="component" value="Chromosome"/>
</dbReference>
<proteinExistence type="predicted"/>
<dbReference type="EMBL" id="CP051774">
    <property type="protein sequence ID" value="QJE98273.1"/>
    <property type="molecule type" value="Genomic_DNA"/>
</dbReference>
<sequence>MKPVLHILALLVAFAGGFLIRGLWKEGEREPSAEVARLAKVQSQVGPPLSSGAVVHDSAQRPEAGSKGNYIQLDRKVADALAVNASPDLKLMRMGLDGEQVKAVHEIQKEGQVALKEIEKAHATPKSDAQGEYVEIRAFPEDREKWLGGMIGKLRDLLGDDRAEVVARIIAYQDNDQEVGLYRREVFVTDGDQEGKARIEERVFDGEGKHIDSDYEVVDANTLGRWGHVLEGGER</sequence>
<dbReference type="RefSeq" id="WP_169456732.1">
    <property type="nucleotide sequence ID" value="NZ_CP051774.1"/>
</dbReference>
<protein>
    <submittedName>
        <fullName evidence="1">Uncharacterized protein</fullName>
    </submittedName>
</protein>
<evidence type="ECO:0000313" key="1">
    <source>
        <dbReference type="EMBL" id="QJE98273.1"/>
    </source>
</evidence>